<evidence type="ECO:0000256" key="7">
    <source>
        <dbReference type="SAM" id="MobiDB-lite"/>
    </source>
</evidence>
<dbReference type="Pfam" id="PF01554">
    <property type="entry name" value="MatE"/>
    <property type="match status" value="2"/>
</dbReference>
<keyword evidence="3 6" id="KW-0812">Transmembrane</keyword>
<evidence type="ECO:0000256" key="5">
    <source>
        <dbReference type="ARBA" id="ARBA00023136"/>
    </source>
</evidence>
<protein>
    <recommendedName>
        <fullName evidence="6">Protein DETOXIFICATION</fullName>
    </recommendedName>
    <alternativeName>
        <fullName evidence="6">Multidrug and toxic compound extrusion protein</fullName>
    </alternativeName>
</protein>
<feature type="transmembrane region" description="Helical" evidence="6">
    <location>
        <begin position="303"/>
        <end position="322"/>
    </location>
</feature>
<keyword evidence="5 6" id="KW-0472">Membrane</keyword>
<feature type="transmembrane region" description="Helical" evidence="6">
    <location>
        <begin position="458"/>
        <end position="479"/>
    </location>
</feature>
<dbReference type="InterPro" id="IPR002528">
    <property type="entry name" value="MATE_fam"/>
</dbReference>
<reference evidence="8 9" key="1">
    <citation type="submission" date="2023-05" db="EMBL/GenBank/DDBJ databases">
        <title>A 100% complete, gapless, phased diploid assembly of the Scenedesmus obliquus UTEX 3031 genome.</title>
        <authorList>
            <person name="Biondi T.C."/>
            <person name="Hanschen E.R."/>
            <person name="Kwon T."/>
            <person name="Eng W."/>
            <person name="Kruse C.P.S."/>
            <person name="Koehler S.I."/>
            <person name="Kunde Y."/>
            <person name="Gleasner C.D."/>
            <person name="You Mak K.T."/>
            <person name="Polle J."/>
            <person name="Hovde B.T."/>
            <person name="Starkenburg S.R."/>
        </authorList>
    </citation>
    <scope>NUCLEOTIDE SEQUENCE [LARGE SCALE GENOMIC DNA]</scope>
    <source>
        <strain evidence="8 9">DOE0152z</strain>
    </source>
</reference>
<evidence type="ECO:0000256" key="4">
    <source>
        <dbReference type="ARBA" id="ARBA00022989"/>
    </source>
</evidence>
<evidence type="ECO:0000313" key="9">
    <source>
        <dbReference type="Proteomes" id="UP001244341"/>
    </source>
</evidence>
<feature type="transmembrane region" description="Helical" evidence="6">
    <location>
        <begin position="343"/>
        <end position="361"/>
    </location>
</feature>
<feature type="transmembrane region" description="Helical" evidence="6">
    <location>
        <begin position="381"/>
        <end position="405"/>
    </location>
</feature>
<dbReference type="InterPro" id="IPR045069">
    <property type="entry name" value="MATE_euk"/>
</dbReference>
<feature type="transmembrane region" description="Helical" evidence="6">
    <location>
        <begin position="226"/>
        <end position="249"/>
    </location>
</feature>
<evidence type="ECO:0000256" key="1">
    <source>
        <dbReference type="ARBA" id="ARBA00004141"/>
    </source>
</evidence>
<dbReference type="CDD" id="cd13132">
    <property type="entry name" value="MATE_eukaryotic"/>
    <property type="match status" value="1"/>
</dbReference>
<name>A0ABY8UQR6_TETOB</name>
<sequence>MFGAGSAAAAAAAGPAAAAAGSVLRFNVAGSAGDLAGKGLAGELAGYSAMGSPKCLPKYSSTGKGVLNPVLMDMGTMSRRLWLLAWPLSWMEVLTFTKELIITSYVGHLGAAELSALVLAQTVYNVTGNAPMLGFVTAMETFCGQAFGARRFPLVGVVLQRGLAISGLYCCAALGMWAWCEAALLAMGQDATISAAAAKFTLALAPALFMDAADQCCRRYLSAQAVVQPLMVVTLIATLLTPLYLWLFVARFGLGLLGAAIAWDAVQATSLALMVSCCVMHTRGQEPSKSTWPGWTLDAFRDWGMYIKMAVPSCIMICLDWWTFEVIVMLSGLLPNPEQTMSMMGITFNIHALCFFAAHGLSGAASTRVGNDLGGGRPHMAWLTVQVAVLMGTLVMLVSSVLLLLGRNQLGRLFTSEADVIMLTAQAVPPLAVSLIGEGANTVLAGVMRGCGRQKIGAAINLATYWGLGLPIACLLAFPGKLGALGLWTGLACTASIQALLMSLTVFKFNWSDEAARAKQLVAAGELVLEDEEPLELLAADRYDSYDDRYDSYGDGGGGAAAGSDSNADKEGMGVGGAVAGLVGQRRAAVQRQDKGSGFQIKAGSPELTRLLP</sequence>
<dbReference type="Proteomes" id="UP001244341">
    <property type="component" value="Chromosome 17b"/>
</dbReference>
<dbReference type="PANTHER" id="PTHR11206">
    <property type="entry name" value="MULTIDRUG RESISTANCE PROTEIN"/>
    <property type="match status" value="1"/>
</dbReference>
<gene>
    <name evidence="8" type="ORF">OEZ85_013575</name>
</gene>
<accession>A0ABY8UQR6</accession>
<comment type="caution">
    <text evidence="6">Lacks conserved residue(s) required for the propagation of feature annotation.</text>
</comment>
<organism evidence="8 9">
    <name type="scientific">Tetradesmus obliquus</name>
    <name type="common">Green alga</name>
    <name type="synonym">Acutodesmus obliquus</name>
    <dbReference type="NCBI Taxonomy" id="3088"/>
    <lineage>
        <taxon>Eukaryota</taxon>
        <taxon>Viridiplantae</taxon>
        <taxon>Chlorophyta</taxon>
        <taxon>core chlorophytes</taxon>
        <taxon>Chlorophyceae</taxon>
        <taxon>CS clade</taxon>
        <taxon>Sphaeropleales</taxon>
        <taxon>Scenedesmaceae</taxon>
        <taxon>Tetradesmus</taxon>
    </lineage>
</organism>
<proteinExistence type="inferred from homology"/>
<keyword evidence="4 6" id="KW-1133">Transmembrane helix</keyword>
<feature type="transmembrane region" description="Helical" evidence="6">
    <location>
        <begin position="485"/>
        <end position="507"/>
    </location>
</feature>
<feature type="transmembrane region" description="Helical" evidence="6">
    <location>
        <begin position="261"/>
        <end position="283"/>
    </location>
</feature>
<evidence type="ECO:0000256" key="3">
    <source>
        <dbReference type="ARBA" id="ARBA00022692"/>
    </source>
</evidence>
<evidence type="ECO:0000313" key="8">
    <source>
        <dbReference type="EMBL" id="WIA23934.1"/>
    </source>
</evidence>
<evidence type="ECO:0000256" key="2">
    <source>
        <dbReference type="ARBA" id="ARBA00010199"/>
    </source>
</evidence>
<comment type="similarity">
    <text evidence="2 6">Belongs to the multi antimicrobial extrusion (MATE) (TC 2.A.66.1) family.</text>
</comment>
<keyword evidence="9" id="KW-1185">Reference proteome</keyword>
<dbReference type="EMBL" id="CP126224">
    <property type="protein sequence ID" value="WIA23934.1"/>
    <property type="molecule type" value="Genomic_DNA"/>
</dbReference>
<feature type="region of interest" description="Disordered" evidence="7">
    <location>
        <begin position="591"/>
        <end position="613"/>
    </location>
</feature>
<evidence type="ECO:0000256" key="6">
    <source>
        <dbReference type="RuleBase" id="RU004914"/>
    </source>
</evidence>
<dbReference type="NCBIfam" id="TIGR00797">
    <property type="entry name" value="matE"/>
    <property type="match status" value="1"/>
</dbReference>
<comment type="subcellular location">
    <subcellularLocation>
        <location evidence="1">Membrane</location>
        <topology evidence="1">Multi-pass membrane protein</topology>
    </subcellularLocation>
</comment>